<protein>
    <submittedName>
        <fullName evidence="2">Uncharacterized protein LOC136075333</fullName>
    </submittedName>
</protein>
<evidence type="ECO:0000313" key="1">
    <source>
        <dbReference type="Proteomes" id="UP001652625"/>
    </source>
</evidence>
<dbReference type="RefSeq" id="XP_065644209.1">
    <property type="nucleotide sequence ID" value="XM_065788137.1"/>
</dbReference>
<proteinExistence type="predicted"/>
<organism evidence="1 2">
    <name type="scientific">Hydra vulgaris</name>
    <name type="common">Hydra</name>
    <name type="synonym">Hydra attenuata</name>
    <dbReference type="NCBI Taxonomy" id="6087"/>
    <lineage>
        <taxon>Eukaryota</taxon>
        <taxon>Metazoa</taxon>
        <taxon>Cnidaria</taxon>
        <taxon>Hydrozoa</taxon>
        <taxon>Hydroidolina</taxon>
        <taxon>Anthoathecata</taxon>
        <taxon>Aplanulata</taxon>
        <taxon>Hydridae</taxon>
        <taxon>Hydra</taxon>
    </lineage>
</organism>
<dbReference type="GeneID" id="136075333"/>
<reference evidence="2" key="2">
    <citation type="submission" date="2025-08" db="UniProtKB">
        <authorList>
            <consortium name="RefSeq"/>
        </authorList>
    </citation>
    <scope>IDENTIFICATION</scope>
</reference>
<accession>A0ABM4B5T6</accession>
<sequence>MEYKKKYGHANGGHKRKSIGINESMTQILPAKRFCHSITQTEHDVTDDLLALLSEECNKLRPDVLFLKSQVRLIIGTLKKHCQNNTVKHFEEFKSGYASSSGVYYIFLKGIQFV</sequence>
<name>A0ABM4B5T6_HYDVU</name>
<dbReference type="Proteomes" id="UP001652625">
    <property type="component" value="Chromosome 01"/>
</dbReference>
<gene>
    <name evidence="2" type="primary">LOC136075333</name>
</gene>
<keyword evidence="1" id="KW-1185">Reference proteome</keyword>
<evidence type="ECO:0000313" key="2">
    <source>
        <dbReference type="RefSeq" id="XP_065644209.1"/>
    </source>
</evidence>
<reference evidence="1" key="1">
    <citation type="submission" date="2025-05" db="UniProtKB">
        <authorList>
            <consortium name="RefSeq"/>
        </authorList>
    </citation>
    <scope>NUCLEOTIDE SEQUENCE [LARGE SCALE GENOMIC DNA]</scope>
</reference>